<evidence type="ECO:0000313" key="2">
    <source>
        <dbReference type="EMBL" id="KAB8299833.1"/>
    </source>
</evidence>
<evidence type="ECO:0000313" key="3">
    <source>
        <dbReference type="Proteomes" id="UP000326757"/>
    </source>
</evidence>
<comment type="caution">
    <text evidence="2">The sequence shown here is derived from an EMBL/GenBank/DDBJ whole genome shotgun (WGS) entry which is preliminary data.</text>
</comment>
<accession>A0A5N6K9J4</accession>
<protein>
    <submittedName>
        <fullName evidence="2">Uncharacterized protein</fullName>
    </submittedName>
</protein>
<evidence type="ECO:0000256" key="1">
    <source>
        <dbReference type="SAM" id="MobiDB-lite"/>
    </source>
</evidence>
<reference evidence="2 3" key="1">
    <citation type="submission" date="2019-06" db="EMBL/GenBank/DDBJ databases">
        <title>Genome Sequence of the Brown Rot Fungal Pathogen Monilinia laxa.</title>
        <authorList>
            <person name="De Miccolis Angelini R.M."/>
            <person name="Landi L."/>
            <person name="Abate D."/>
            <person name="Pollastro S."/>
            <person name="Romanazzi G."/>
            <person name="Faretra F."/>
        </authorList>
    </citation>
    <scope>NUCLEOTIDE SEQUENCE [LARGE SCALE GENOMIC DNA]</scope>
    <source>
        <strain evidence="2 3">Mlax316</strain>
    </source>
</reference>
<organism evidence="2 3">
    <name type="scientific">Monilinia laxa</name>
    <name type="common">Brown rot fungus</name>
    <name type="synonym">Sclerotinia laxa</name>
    <dbReference type="NCBI Taxonomy" id="61186"/>
    <lineage>
        <taxon>Eukaryota</taxon>
        <taxon>Fungi</taxon>
        <taxon>Dikarya</taxon>
        <taxon>Ascomycota</taxon>
        <taxon>Pezizomycotina</taxon>
        <taxon>Leotiomycetes</taxon>
        <taxon>Helotiales</taxon>
        <taxon>Sclerotiniaceae</taxon>
        <taxon>Monilinia</taxon>
    </lineage>
</organism>
<gene>
    <name evidence="2" type="ORF">EYC80_000080</name>
</gene>
<dbReference type="EMBL" id="VIGI01000005">
    <property type="protein sequence ID" value="KAB8299833.1"/>
    <property type="molecule type" value="Genomic_DNA"/>
</dbReference>
<dbReference type="AlphaFoldDB" id="A0A5N6K9J4"/>
<feature type="compositionally biased region" description="Polar residues" evidence="1">
    <location>
        <begin position="117"/>
        <end position="127"/>
    </location>
</feature>
<feature type="region of interest" description="Disordered" evidence="1">
    <location>
        <begin position="117"/>
        <end position="139"/>
    </location>
</feature>
<keyword evidence="3" id="KW-1185">Reference proteome</keyword>
<feature type="region of interest" description="Disordered" evidence="1">
    <location>
        <begin position="37"/>
        <end position="57"/>
    </location>
</feature>
<dbReference type="Proteomes" id="UP000326757">
    <property type="component" value="Unassembled WGS sequence"/>
</dbReference>
<name>A0A5N6K9J4_MONLA</name>
<proteinExistence type="predicted"/>
<sequence length="139" mass="15402">MDKPPKGVPAGTISSTTVFKVPHQIFRLFRKRVKLKLRTDNKPHSNDPPLATSASTNAQHQVIMPSASKSNPTFDTTNALTRDLDFSVPWPAVKHIQGDSNAKTISQRTINEFSVSVSTINSTTQDTRAMPTEDEDREK</sequence>